<organism evidence="1 2">
    <name type="scientific">Galendromus occidentalis</name>
    <name type="common">western predatory mite</name>
    <dbReference type="NCBI Taxonomy" id="34638"/>
    <lineage>
        <taxon>Eukaryota</taxon>
        <taxon>Metazoa</taxon>
        <taxon>Ecdysozoa</taxon>
        <taxon>Arthropoda</taxon>
        <taxon>Chelicerata</taxon>
        <taxon>Arachnida</taxon>
        <taxon>Acari</taxon>
        <taxon>Parasitiformes</taxon>
        <taxon>Mesostigmata</taxon>
        <taxon>Gamasina</taxon>
        <taxon>Phytoseioidea</taxon>
        <taxon>Phytoseiidae</taxon>
        <taxon>Typhlodrominae</taxon>
        <taxon>Galendromus</taxon>
    </lineage>
</organism>
<name>A0AAJ6W018_9ACAR</name>
<dbReference type="InterPro" id="IPR019375">
    <property type="entry name" value="Ribosomal_bS1m"/>
</dbReference>
<dbReference type="KEGG" id="goe:100901179"/>
<dbReference type="Proteomes" id="UP000694867">
    <property type="component" value="Unplaced"/>
</dbReference>
<protein>
    <submittedName>
        <fullName evidence="2">28S ribosomal protein S28, mitochondrial</fullName>
    </submittedName>
</protein>
<gene>
    <name evidence="2" type="primary">LOC100901179</name>
</gene>
<keyword evidence="1" id="KW-1185">Reference proteome</keyword>
<proteinExistence type="predicted"/>
<keyword evidence="2" id="KW-0687">Ribonucleoprotein</keyword>
<reference evidence="2" key="1">
    <citation type="submission" date="2025-08" db="UniProtKB">
        <authorList>
            <consortium name="RefSeq"/>
        </authorList>
    </citation>
    <scope>IDENTIFICATION</scope>
</reference>
<dbReference type="RefSeq" id="XP_003747239.1">
    <property type="nucleotide sequence ID" value="XM_003747191.1"/>
</dbReference>
<sequence length="164" mass="18201">MIRCRLSPVLRTVANSRSCSRTPSEDAEETEAGKIASFGEAFKKLESFREINSEPKKEKEPPFATLLRNSKFVKLGNPEKKILVGKVYNVFENDIYVDFGGKFPAICKRPARSAIDIVPGTFVRIRLLDMEIASRFLGAEQDLSLLEADATLLGIAHGAKNIDL</sequence>
<dbReference type="Pfam" id="PF10246">
    <property type="entry name" value="MRP-S35"/>
    <property type="match status" value="1"/>
</dbReference>
<dbReference type="PANTHER" id="PTHR13447">
    <property type="entry name" value="MITOCHONDRIAL 28S RIBOSOMAL PROTEIN S28"/>
    <property type="match status" value="1"/>
</dbReference>
<keyword evidence="2" id="KW-0689">Ribosomal protein</keyword>
<dbReference type="GO" id="GO:0005763">
    <property type="term" value="C:mitochondrial small ribosomal subunit"/>
    <property type="evidence" value="ECO:0007669"/>
    <property type="project" value="TreeGrafter"/>
</dbReference>
<dbReference type="AlphaFoldDB" id="A0AAJ6W018"/>
<accession>A0AAJ6W018</accession>
<dbReference type="PANTHER" id="PTHR13447:SF2">
    <property type="entry name" value="SMALL RIBOSOMAL SUBUNIT PROTEIN BS1M"/>
    <property type="match status" value="1"/>
</dbReference>
<evidence type="ECO:0000313" key="2">
    <source>
        <dbReference type="RefSeq" id="XP_003747239.1"/>
    </source>
</evidence>
<evidence type="ECO:0000313" key="1">
    <source>
        <dbReference type="Proteomes" id="UP000694867"/>
    </source>
</evidence>
<dbReference type="GeneID" id="100901179"/>
<dbReference type="CTD" id="28957"/>